<evidence type="ECO:0000313" key="2">
    <source>
        <dbReference type="EMBL" id="KAK2090115.1"/>
    </source>
</evidence>
<evidence type="ECO:0000256" key="1">
    <source>
        <dbReference type="SAM" id="MobiDB-lite"/>
    </source>
</evidence>
<name>A0ABQ9U050_SAGOE</name>
<sequence length="84" mass="8387">PRALSASPRRAPFLPAHSDPQRRARAAQGAVMFRGAAPRTPGARGQGRTALPGRAGPGGGCALLPAPSFGLVPRALPAPSSPSS</sequence>
<organism evidence="2 3">
    <name type="scientific">Saguinus oedipus</name>
    <name type="common">Cotton-top tamarin</name>
    <name type="synonym">Oedipomidas oedipus</name>
    <dbReference type="NCBI Taxonomy" id="9490"/>
    <lineage>
        <taxon>Eukaryota</taxon>
        <taxon>Metazoa</taxon>
        <taxon>Chordata</taxon>
        <taxon>Craniata</taxon>
        <taxon>Vertebrata</taxon>
        <taxon>Euteleostomi</taxon>
        <taxon>Mammalia</taxon>
        <taxon>Eutheria</taxon>
        <taxon>Euarchontoglires</taxon>
        <taxon>Primates</taxon>
        <taxon>Haplorrhini</taxon>
        <taxon>Platyrrhini</taxon>
        <taxon>Cebidae</taxon>
        <taxon>Callitrichinae</taxon>
        <taxon>Saguinus</taxon>
    </lineage>
</organism>
<feature type="non-terminal residue" evidence="2">
    <location>
        <position position="84"/>
    </location>
</feature>
<protein>
    <submittedName>
        <fullName evidence="2">Uncharacterized protein</fullName>
    </submittedName>
</protein>
<accession>A0ABQ9U050</accession>
<gene>
    <name evidence="2" type="ORF">P7K49_031371</name>
</gene>
<feature type="region of interest" description="Disordered" evidence="1">
    <location>
        <begin position="1"/>
        <end position="59"/>
    </location>
</feature>
<evidence type="ECO:0000313" key="3">
    <source>
        <dbReference type="Proteomes" id="UP001266305"/>
    </source>
</evidence>
<dbReference type="EMBL" id="JASSZA010000017">
    <property type="protein sequence ID" value="KAK2090115.1"/>
    <property type="molecule type" value="Genomic_DNA"/>
</dbReference>
<feature type="non-terminal residue" evidence="2">
    <location>
        <position position="1"/>
    </location>
</feature>
<keyword evidence="3" id="KW-1185">Reference proteome</keyword>
<proteinExistence type="predicted"/>
<dbReference type="Proteomes" id="UP001266305">
    <property type="component" value="Unassembled WGS sequence"/>
</dbReference>
<reference evidence="2 3" key="1">
    <citation type="submission" date="2023-05" db="EMBL/GenBank/DDBJ databases">
        <title>B98-5 Cell Line De Novo Hybrid Assembly: An Optical Mapping Approach.</title>
        <authorList>
            <person name="Kananen K."/>
            <person name="Auerbach J.A."/>
            <person name="Kautto E."/>
            <person name="Blachly J.S."/>
        </authorList>
    </citation>
    <scope>NUCLEOTIDE SEQUENCE [LARGE SCALE GENOMIC DNA]</scope>
    <source>
        <strain evidence="2">B95-8</strain>
        <tissue evidence="2">Cell line</tissue>
    </source>
</reference>
<comment type="caution">
    <text evidence="2">The sequence shown here is derived from an EMBL/GenBank/DDBJ whole genome shotgun (WGS) entry which is preliminary data.</text>
</comment>